<sequence length="296" mass="33015">METPLAPPPIQNRQGKKHKIDCSPQPADGDFDRAVNLVLNDASLPTHLRTVVSHLLEIKEQFSLVVARNRELMLENEEIRNKSCDLLKENNSLRSEIDSLKLTLSQSLKPPPPPSPPRSLGSGNTPASSFEECERKRSVVMAGVFESDAPLSSTRVSRDITCVRQIFDFLCIDAQPSCVYRMGRYDSKRPRLLKVVLPSSYFASLLLKRAPKLKSFAMRGIFIRPSLPQAERDRLRAQRLLRSNFNNGTVSHSSVIVSQATQDPQITTPSRSLTSDTRDPLGSDDVPMQTPHSGNM</sequence>
<feature type="compositionally biased region" description="Polar residues" evidence="1">
    <location>
        <begin position="256"/>
        <end position="275"/>
    </location>
</feature>
<evidence type="ECO:0000256" key="1">
    <source>
        <dbReference type="SAM" id="MobiDB-lite"/>
    </source>
</evidence>
<dbReference type="AlphaFoldDB" id="A0A016VTA7"/>
<feature type="region of interest" description="Disordered" evidence="1">
    <location>
        <begin position="256"/>
        <end position="296"/>
    </location>
</feature>
<dbReference type="OrthoDB" id="7477315at2759"/>
<reference evidence="3" key="1">
    <citation type="journal article" date="2015" name="Nat. Genet.">
        <title>The genome and transcriptome of the zoonotic hookworm Ancylostoma ceylanicum identify infection-specific gene families.</title>
        <authorList>
            <person name="Schwarz E.M."/>
            <person name="Hu Y."/>
            <person name="Antoshechkin I."/>
            <person name="Miller M.M."/>
            <person name="Sternberg P.W."/>
            <person name="Aroian R.V."/>
        </authorList>
    </citation>
    <scope>NUCLEOTIDE SEQUENCE</scope>
    <source>
        <strain evidence="3">HY135</strain>
    </source>
</reference>
<feature type="region of interest" description="Disordered" evidence="1">
    <location>
        <begin position="104"/>
        <end position="129"/>
    </location>
</feature>
<gene>
    <name evidence="2" type="primary">Acey_s0005.g2761</name>
    <name evidence="2" type="ORF">Y032_0005g2761</name>
</gene>
<name>A0A016VTA7_9BILA</name>
<feature type="region of interest" description="Disordered" evidence="1">
    <location>
        <begin position="1"/>
        <end position="23"/>
    </location>
</feature>
<accession>A0A016VTA7</accession>
<keyword evidence="3" id="KW-1185">Reference proteome</keyword>
<dbReference type="EMBL" id="JARK01001341">
    <property type="protein sequence ID" value="EYC30630.1"/>
    <property type="molecule type" value="Genomic_DNA"/>
</dbReference>
<evidence type="ECO:0000313" key="3">
    <source>
        <dbReference type="Proteomes" id="UP000024635"/>
    </source>
</evidence>
<dbReference type="Proteomes" id="UP000024635">
    <property type="component" value="Unassembled WGS sequence"/>
</dbReference>
<organism evidence="2 3">
    <name type="scientific">Ancylostoma ceylanicum</name>
    <dbReference type="NCBI Taxonomy" id="53326"/>
    <lineage>
        <taxon>Eukaryota</taxon>
        <taxon>Metazoa</taxon>
        <taxon>Ecdysozoa</taxon>
        <taxon>Nematoda</taxon>
        <taxon>Chromadorea</taxon>
        <taxon>Rhabditida</taxon>
        <taxon>Rhabditina</taxon>
        <taxon>Rhabditomorpha</taxon>
        <taxon>Strongyloidea</taxon>
        <taxon>Ancylostomatidae</taxon>
        <taxon>Ancylostomatinae</taxon>
        <taxon>Ancylostoma</taxon>
    </lineage>
</organism>
<evidence type="ECO:0000313" key="2">
    <source>
        <dbReference type="EMBL" id="EYC30630.1"/>
    </source>
</evidence>
<proteinExistence type="predicted"/>
<protein>
    <submittedName>
        <fullName evidence="2">Uncharacterized protein</fullName>
    </submittedName>
</protein>
<feature type="compositionally biased region" description="Pro residues" evidence="1">
    <location>
        <begin position="1"/>
        <end position="10"/>
    </location>
</feature>
<comment type="caution">
    <text evidence="2">The sequence shown here is derived from an EMBL/GenBank/DDBJ whole genome shotgun (WGS) entry which is preliminary data.</text>
</comment>